<accession>A0A5E4MM12</accession>
<dbReference type="OrthoDB" id="6616133at2759"/>
<evidence type="ECO:0000256" key="1">
    <source>
        <dbReference type="SAM" id="SignalP"/>
    </source>
</evidence>
<dbReference type="AlphaFoldDB" id="A0A5E4MM12"/>
<feature type="signal peptide" evidence="1">
    <location>
        <begin position="1"/>
        <end position="17"/>
    </location>
</feature>
<dbReference type="EMBL" id="CABPRJ010000955">
    <property type="protein sequence ID" value="VVC32427.1"/>
    <property type="molecule type" value="Genomic_DNA"/>
</dbReference>
<protein>
    <submittedName>
        <fullName evidence="2">Uncharacterized protein</fullName>
    </submittedName>
</protein>
<gene>
    <name evidence="2" type="ORF">CINCED_3A004276</name>
</gene>
<keyword evidence="3" id="KW-1185">Reference proteome</keyword>
<name>A0A5E4MM12_9HEMI</name>
<evidence type="ECO:0000313" key="3">
    <source>
        <dbReference type="Proteomes" id="UP000325440"/>
    </source>
</evidence>
<proteinExistence type="predicted"/>
<organism evidence="2 3">
    <name type="scientific">Cinara cedri</name>
    <dbReference type="NCBI Taxonomy" id="506608"/>
    <lineage>
        <taxon>Eukaryota</taxon>
        <taxon>Metazoa</taxon>
        <taxon>Ecdysozoa</taxon>
        <taxon>Arthropoda</taxon>
        <taxon>Hexapoda</taxon>
        <taxon>Insecta</taxon>
        <taxon>Pterygota</taxon>
        <taxon>Neoptera</taxon>
        <taxon>Paraneoptera</taxon>
        <taxon>Hemiptera</taxon>
        <taxon>Sternorrhyncha</taxon>
        <taxon>Aphidomorpha</taxon>
        <taxon>Aphidoidea</taxon>
        <taxon>Aphididae</taxon>
        <taxon>Lachninae</taxon>
        <taxon>Cinara</taxon>
    </lineage>
</organism>
<dbReference type="Proteomes" id="UP000325440">
    <property type="component" value="Unassembled WGS sequence"/>
</dbReference>
<reference evidence="2 3" key="1">
    <citation type="submission" date="2019-08" db="EMBL/GenBank/DDBJ databases">
        <authorList>
            <person name="Alioto T."/>
            <person name="Alioto T."/>
            <person name="Gomez Garrido J."/>
        </authorList>
    </citation>
    <scope>NUCLEOTIDE SEQUENCE [LARGE SCALE GENOMIC DNA]</scope>
</reference>
<evidence type="ECO:0000313" key="2">
    <source>
        <dbReference type="EMBL" id="VVC32427.1"/>
    </source>
</evidence>
<keyword evidence="1" id="KW-0732">Signal</keyword>
<feature type="chain" id="PRO_5022934771" evidence="1">
    <location>
        <begin position="18"/>
        <end position="529"/>
    </location>
</feature>
<sequence length="529" mass="58874">MMKFLLCLTLVCTVVIADPEPFSSVGVKNETVLNHRFERNDIQQFPIVQTSAKSEEKELRTETKADLNTDANDKSRLSYASTISQVNPSTNPPQLTSIHINQNYPARSMSENYGSTYRSYDSLGFPGSVYSSYPSSPSYGLGSSGYSRLYGLSAGLPDSCGPLISSVIPTSYSNAIPYRGGINIAQQIIHKPIITELQEVIHKPVITEIQEIVNKPVISEVQQIVHKPLYTEHIGLGPSYHGYQKHIVKQPTYENPTKHFVRQPIYHTETIHLADEYENAAVNTNTVIPSNCESGSSYGTTVESALSAVYAPGLGAMQPGALFAPQISMPNITPYGPIISSASSVPTGYSPLLSNSKPLYYARVPSAQTLNKYTGQTPIGYSTPTSFRYSSLPSYGYTSGSSLMRQPNEQQTTIFNTNYDESYKNIKEKTQPLNAEQLAYDQLVLYKQHLNNYNNQQYYGNQLHQPSELQQSWGRTNEDSTQIKMDVDAIAKQIEENPEMKKLLLKIITERMYVSGQTKQSNKQLDKSM</sequence>